<accession>A0ABN9A4G5</accession>
<gene>
    <name evidence="1" type="ORF">MRATA1EN1_LOCUS27761</name>
</gene>
<dbReference type="Proteomes" id="UP001176941">
    <property type="component" value="Chromosome 8"/>
</dbReference>
<sequence>MSMRPNSASRSSEHHGSQVGYLICSLLELIDSSCGWGFSGGANIDKRKKSGLGPSEHIVMIVRSAVNDLRCYRIIIYKMWGDEKGRGMKEPDYRHLG</sequence>
<protein>
    <submittedName>
        <fullName evidence="1">Uncharacterized protein</fullName>
    </submittedName>
</protein>
<proteinExistence type="predicted"/>
<name>A0ABN9A4G5_RANTA</name>
<dbReference type="EMBL" id="OX459944">
    <property type="protein sequence ID" value="CAI9178799.1"/>
    <property type="molecule type" value="Genomic_DNA"/>
</dbReference>
<organism evidence="1 2">
    <name type="scientific">Rangifer tarandus platyrhynchus</name>
    <name type="common">Svalbard reindeer</name>
    <dbReference type="NCBI Taxonomy" id="3082113"/>
    <lineage>
        <taxon>Eukaryota</taxon>
        <taxon>Metazoa</taxon>
        <taxon>Chordata</taxon>
        <taxon>Craniata</taxon>
        <taxon>Vertebrata</taxon>
        <taxon>Euteleostomi</taxon>
        <taxon>Mammalia</taxon>
        <taxon>Eutheria</taxon>
        <taxon>Laurasiatheria</taxon>
        <taxon>Artiodactyla</taxon>
        <taxon>Ruminantia</taxon>
        <taxon>Pecora</taxon>
        <taxon>Cervidae</taxon>
        <taxon>Odocoileinae</taxon>
        <taxon>Rangifer</taxon>
    </lineage>
</organism>
<evidence type="ECO:0000313" key="2">
    <source>
        <dbReference type="Proteomes" id="UP001176941"/>
    </source>
</evidence>
<keyword evidence="2" id="KW-1185">Reference proteome</keyword>
<reference evidence="1" key="1">
    <citation type="submission" date="2023-04" db="EMBL/GenBank/DDBJ databases">
        <authorList>
            <consortium name="ELIXIR-Norway"/>
        </authorList>
    </citation>
    <scope>NUCLEOTIDE SEQUENCE [LARGE SCALE GENOMIC DNA]</scope>
</reference>
<evidence type="ECO:0000313" key="1">
    <source>
        <dbReference type="EMBL" id="CAI9178799.1"/>
    </source>
</evidence>